<evidence type="ECO:0000313" key="9">
    <source>
        <dbReference type="Proteomes" id="UP000238956"/>
    </source>
</evidence>
<reference evidence="7 9" key="2">
    <citation type="submission" date="2017-12" db="EMBL/GenBank/DDBJ databases">
        <authorList>
            <person name="Hurst M.R.H."/>
        </authorList>
    </citation>
    <scope>NUCLEOTIDE SEQUENCE [LARGE SCALE GENOMIC DNA]</scope>
    <source>
        <strain evidence="7 9">TH11417</strain>
    </source>
</reference>
<keyword evidence="3" id="KW-0238">DNA-binding</keyword>
<evidence type="ECO:0000256" key="3">
    <source>
        <dbReference type="ARBA" id="ARBA00023125"/>
    </source>
</evidence>
<dbReference type="InterPro" id="IPR000843">
    <property type="entry name" value="HTH_LacI"/>
</dbReference>
<dbReference type="SUPFAM" id="SSF47413">
    <property type="entry name" value="lambda repressor-like DNA-binding domains"/>
    <property type="match status" value="1"/>
</dbReference>
<proteinExistence type="predicted"/>
<dbReference type="EMBL" id="CP022601">
    <property type="protein sequence ID" value="AXJ12591.1"/>
    <property type="molecule type" value="Genomic_DNA"/>
</dbReference>
<dbReference type="PROSITE" id="PS50932">
    <property type="entry name" value="HTH_LACI_2"/>
    <property type="match status" value="1"/>
</dbReference>
<keyword evidence="1" id="KW-0678">Repressor</keyword>
<dbReference type="InterPro" id="IPR001761">
    <property type="entry name" value="Peripla_BP/Lac1_sug-bd_dom"/>
</dbReference>
<dbReference type="InterPro" id="IPR010982">
    <property type="entry name" value="Lambda_DNA-bd_dom_sf"/>
</dbReference>
<name>A0A2L0D2S5_9STRE</name>
<dbReference type="SMART" id="SM00354">
    <property type="entry name" value="HTH_LACI"/>
    <property type="match status" value="1"/>
</dbReference>
<sequence>MKATMKEVAELAGVGLGTVSRVVNGVKVKDSTLKKVEDAIRELNYQPDEYARGLKTNRSHIIALIIPTIWHPFFSEFAYHVEKDLAKRGQKLFICNAEEDGQKEFEYLQMLEKNKVDGIIGITYSDIDQYVSSNLPFVSIDRHFSERIPYVTSDNYGGGKLAAEVLIEKGATQFAFIGGTNQFENETELRKVGFSETLQKKGLVVKKLDMLEPIDNLHEKIEKFLVDNPDIDGIFTVNDFMALNVIKVSEKLNRFAPADYQIIGFDGLKSAVDQEYYVSTVAQPIELMAKEAVQLLVNVIEKKTGETRIVLPVQFEDGGTTKV</sequence>
<keyword evidence="9" id="KW-1185">Reference proteome</keyword>
<evidence type="ECO:0000256" key="2">
    <source>
        <dbReference type="ARBA" id="ARBA00023015"/>
    </source>
</evidence>
<dbReference type="InterPro" id="IPR028082">
    <property type="entry name" value="Peripla_BP_I"/>
</dbReference>
<dbReference type="CDD" id="cd01392">
    <property type="entry name" value="HTH_LacI"/>
    <property type="match status" value="1"/>
</dbReference>
<dbReference type="Gene3D" id="3.40.50.2300">
    <property type="match status" value="2"/>
</dbReference>
<keyword evidence="2" id="KW-0805">Transcription regulation</keyword>
<dbReference type="KEGG" id="splr:C0J00_02675"/>
<feature type="domain" description="HTH lacI-type" evidence="5">
    <location>
        <begin position="3"/>
        <end position="56"/>
    </location>
</feature>
<dbReference type="EMBL" id="CP025536">
    <property type="protein sequence ID" value="AUW96106.1"/>
    <property type="molecule type" value="Genomic_DNA"/>
</dbReference>
<evidence type="ECO:0000259" key="5">
    <source>
        <dbReference type="PROSITE" id="PS50932"/>
    </source>
</evidence>
<keyword evidence="4" id="KW-0804">Transcription</keyword>
<dbReference type="SUPFAM" id="SSF53822">
    <property type="entry name" value="Periplasmic binding protein-like I"/>
    <property type="match status" value="1"/>
</dbReference>
<accession>A0A2L0D2S5</accession>
<dbReference type="AlphaFoldDB" id="A0A2L0D2S5"/>
<dbReference type="OrthoDB" id="9796186at2"/>
<dbReference type="RefSeq" id="WP_104967444.1">
    <property type="nucleotide sequence ID" value="NZ_CP022601.1"/>
</dbReference>
<dbReference type="PROSITE" id="PS00356">
    <property type="entry name" value="HTH_LACI_1"/>
    <property type="match status" value="1"/>
</dbReference>
<organism evidence="7 9">
    <name type="scientific">Streptococcus pluranimalium</name>
    <dbReference type="NCBI Taxonomy" id="82348"/>
    <lineage>
        <taxon>Bacteria</taxon>
        <taxon>Bacillati</taxon>
        <taxon>Bacillota</taxon>
        <taxon>Bacilli</taxon>
        <taxon>Lactobacillales</taxon>
        <taxon>Streptococcaceae</taxon>
        <taxon>Streptococcus</taxon>
    </lineage>
</organism>
<evidence type="ECO:0000313" key="10">
    <source>
        <dbReference type="Proteomes" id="UP000255411"/>
    </source>
</evidence>
<protein>
    <submittedName>
        <fullName evidence="7">LacI family transcriptional regulator</fullName>
    </submittedName>
    <submittedName>
        <fullName evidence="8">Ribose operon repressor</fullName>
    </submittedName>
</protein>
<evidence type="ECO:0000259" key="6">
    <source>
        <dbReference type="PROSITE" id="PS50943"/>
    </source>
</evidence>
<evidence type="ECO:0000313" key="7">
    <source>
        <dbReference type="EMBL" id="AUW96106.1"/>
    </source>
</evidence>
<dbReference type="PROSITE" id="PS50943">
    <property type="entry name" value="HTH_CROC1"/>
    <property type="match status" value="1"/>
</dbReference>
<evidence type="ECO:0000256" key="4">
    <source>
        <dbReference type="ARBA" id="ARBA00023163"/>
    </source>
</evidence>
<dbReference type="GO" id="GO:0000976">
    <property type="term" value="F:transcription cis-regulatory region binding"/>
    <property type="evidence" value="ECO:0007669"/>
    <property type="project" value="TreeGrafter"/>
</dbReference>
<reference evidence="7 9" key="3">
    <citation type="submission" date="2018-02" db="EMBL/GenBank/DDBJ databases">
        <title>Whole genome sequencing analysis of Streptococcus pluranimalium isolated from cattle infected mastitis in China.</title>
        <authorList>
            <person name="Zhang J.-R."/>
            <person name="Hu G.-Z."/>
        </authorList>
    </citation>
    <scope>NUCLEOTIDE SEQUENCE [LARGE SCALE GENOMIC DNA]</scope>
    <source>
        <strain evidence="7 9">TH11417</strain>
    </source>
</reference>
<dbReference type="Pfam" id="PF00532">
    <property type="entry name" value="Peripla_BP_1"/>
    <property type="match status" value="1"/>
</dbReference>
<gene>
    <name evidence="8" type="primary">rbsR_2</name>
    <name evidence="7" type="ORF">C0J00_02675</name>
    <name evidence="8" type="ORF">Sp14A_06620</name>
</gene>
<feature type="domain" description="HTH cro/C1-type" evidence="6">
    <location>
        <begin position="4"/>
        <end position="46"/>
    </location>
</feature>
<dbReference type="Proteomes" id="UP000255411">
    <property type="component" value="Chromosome"/>
</dbReference>
<dbReference type="Proteomes" id="UP000238956">
    <property type="component" value="Chromosome"/>
</dbReference>
<dbReference type="GeneID" id="98392815"/>
<evidence type="ECO:0000256" key="1">
    <source>
        <dbReference type="ARBA" id="ARBA00022491"/>
    </source>
</evidence>
<dbReference type="GO" id="GO:0003700">
    <property type="term" value="F:DNA-binding transcription factor activity"/>
    <property type="evidence" value="ECO:0007669"/>
    <property type="project" value="TreeGrafter"/>
</dbReference>
<dbReference type="Pfam" id="PF00356">
    <property type="entry name" value="LacI"/>
    <property type="match status" value="1"/>
</dbReference>
<dbReference type="Gene3D" id="1.10.260.40">
    <property type="entry name" value="lambda repressor-like DNA-binding domains"/>
    <property type="match status" value="1"/>
</dbReference>
<dbReference type="PANTHER" id="PTHR30146">
    <property type="entry name" value="LACI-RELATED TRANSCRIPTIONAL REPRESSOR"/>
    <property type="match status" value="1"/>
</dbReference>
<dbReference type="PANTHER" id="PTHR30146:SF95">
    <property type="entry name" value="RIBOSE OPERON REPRESSOR"/>
    <property type="match status" value="1"/>
</dbReference>
<evidence type="ECO:0000313" key="8">
    <source>
        <dbReference type="EMBL" id="AXJ12591.1"/>
    </source>
</evidence>
<dbReference type="InterPro" id="IPR001387">
    <property type="entry name" value="Cro/C1-type_HTH"/>
</dbReference>
<reference evidence="8 10" key="1">
    <citation type="submission" date="2017-07" db="EMBL/GenBank/DDBJ databases">
        <title>Streptococcus pluranimalium as cause of bovine abortion.</title>
        <authorList>
            <person name="Rodriguez Campos S."/>
            <person name="Gobeli Brawand S."/>
            <person name="Brodard I."/>
            <person name="Rychener L."/>
            <person name="Perreten V."/>
        </authorList>
    </citation>
    <scope>NUCLEOTIDE SEQUENCE [LARGE SCALE GENOMIC DNA]</scope>
    <source>
        <strain evidence="8 10">14A0014</strain>
    </source>
</reference>
<dbReference type="CDD" id="cd06291">
    <property type="entry name" value="PBP1_Qymf-like"/>
    <property type="match status" value="1"/>
</dbReference>